<keyword evidence="1" id="KW-1133">Transmembrane helix</keyword>
<organism evidence="2">
    <name type="scientific">Eucalyptus grandis</name>
    <name type="common">Flooded gum</name>
    <dbReference type="NCBI Taxonomy" id="71139"/>
    <lineage>
        <taxon>Eukaryota</taxon>
        <taxon>Viridiplantae</taxon>
        <taxon>Streptophyta</taxon>
        <taxon>Embryophyta</taxon>
        <taxon>Tracheophyta</taxon>
        <taxon>Spermatophyta</taxon>
        <taxon>Magnoliopsida</taxon>
        <taxon>eudicotyledons</taxon>
        <taxon>Gunneridae</taxon>
        <taxon>Pentapetalae</taxon>
        <taxon>rosids</taxon>
        <taxon>malvids</taxon>
        <taxon>Myrtales</taxon>
        <taxon>Myrtaceae</taxon>
        <taxon>Myrtoideae</taxon>
        <taxon>Eucalypteae</taxon>
        <taxon>Eucalyptus</taxon>
    </lineage>
</organism>
<dbReference type="AlphaFoldDB" id="A0A059CUT7"/>
<accession>A0A059CUT7</accession>
<evidence type="ECO:0000256" key="1">
    <source>
        <dbReference type="SAM" id="Phobius"/>
    </source>
</evidence>
<proteinExistence type="predicted"/>
<gene>
    <name evidence="2" type="ORF">EUGRSUZ_C03073</name>
</gene>
<keyword evidence="1" id="KW-0812">Transmembrane</keyword>
<reference evidence="2" key="1">
    <citation type="submission" date="2013-07" db="EMBL/GenBank/DDBJ databases">
        <title>The genome of Eucalyptus grandis.</title>
        <authorList>
            <person name="Schmutz J."/>
            <person name="Hayes R."/>
            <person name="Myburg A."/>
            <person name="Tuskan G."/>
            <person name="Grattapaglia D."/>
            <person name="Rokhsar D.S."/>
        </authorList>
    </citation>
    <scope>NUCLEOTIDE SEQUENCE</scope>
    <source>
        <tissue evidence="2">Leaf extractions</tissue>
    </source>
</reference>
<name>A0A059CUT7_EUCGR</name>
<dbReference type="OMA" id="RVSEMAY"/>
<dbReference type="EMBL" id="KK198755">
    <property type="protein sequence ID" value="KCW81720.1"/>
    <property type="molecule type" value="Genomic_DNA"/>
</dbReference>
<keyword evidence="1" id="KW-0472">Membrane</keyword>
<protein>
    <submittedName>
        <fullName evidence="2">Uncharacterized protein</fullName>
    </submittedName>
</protein>
<evidence type="ECO:0000313" key="2">
    <source>
        <dbReference type="EMBL" id="KCW81720.1"/>
    </source>
</evidence>
<dbReference type="Pfam" id="PF03140">
    <property type="entry name" value="DUF247"/>
    <property type="match status" value="1"/>
</dbReference>
<dbReference type="InParanoid" id="A0A059CUT7"/>
<feature type="transmembrane region" description="Helical" evidence="1">
    <location>
        <begin position="404"/>
        <end position="428"/>
    </location>
</feature>
<dbReference type="Gramene" id="KCW81720">
    <property type="protein sequence ID" value="KCW81720"/>
    <property type="gene ID" value="EUGRSUZ_C03073"/>
</dbReference>
<dbReference type="PANTHER" id="PTHR31170">
    <property type="entry name" value="BNAC04G53230D PROTEIN"/>
    <property type="match status" value="1"/>
</dbReference>
<sequence>MEGLRKEGLFDFKSPLVLPENTTRDELVHTDLVSDCSIYRVPKSIRDGYEKAFGPRFVSLGPFHHHIKDLQASGHKQSYYDDFLRESKLSVQYLSEFVKGRVEAIRKCYAETIVLNSDDLAMCILQDAIFVIEILLKNRDRSLVGENDRIFKKPWLIHDIKFDMLKIENQIPFAILEDLLALHQSTRESDDERLSLGVLTHEFFKLQLGGLTEIADDLAKFSSMKSRHFVDALRNYNSPSVRPSWPKKDLKSLATPSVMELSQAGVKFHVGLGKSLFDVRFSNGTLEIPKLNIYFGADVLFRNLIGFEKCNYRENYINDYIIFIGLLVHSPADVEMLVEEGIIGISTWDSREVFGLIKSLVKGARFLPKDFYFSGLCAELNEYYRIPWHRWKATLKRDYFNSPWSIISVIAAVILLVLTTVQTVFSVISK</sequence>
<dbReference type="InterPro" id="IPR004158">
    <property type="entry name" value="DUF247_pln"/>
</dbReference>
<dbReference type="PANTHER" id="PTHR31170:SF25">
    <property type="entry name" value="BNAA09G04570D PROTEIN"/>
    <property type="match status" value="1"/>
</dbReference>
<dbReference type="eggNOG" id="ENOG502RY48">
    <property type="taxonomic scope" value="Eukaryota"/>
</dbReference>
<dbReference type="STRING" id="71139.A0A059CUT7"/>